<dbReference type="Proteomes" id="UP001198402">
    <property type="component" value="Unassembled WGS sequence"/>
</dbReference>
<dbReference type="Gene3D" id="3.90.1150.10">
    <property type="entry name" value="Aspartate Aminotransferase, domain 1"/>
    <property type="match status" value="1"/>
</dbReference>
<dbReference type="PANTHER" id="PTHR30244:SF34">
    <property type="entry name" value="DTDP-4-AMINO-4,6-DIDEOXYGALACTOSE TRANSAMINASE"/>
    <property type="match status" value="1"/>
</dbReference>
<accession>A0ABS7Y2W0</accession>
<reference evidence="4" key="1">
    <citation type="submission" date="2023-07" db="EMBL/GenBank/DDBJ databases">
        <authorList>
            <person name="Yue Y."/>
        </authorList>
    </citation>
    <scope>NUCLEOTIDE SEQUENCE [LARGE SCALE GENOMIC DNA]</scope>
    <source>
        <strain evidence="4">2Y89</strain>
    </source>
</reference>
<evidence type="ECO:0000313" key="3">
    <source>
        <dbReference type="EMBL" id="MCA0154252.1"/>
    </source>
</evidence>
<keyword evidence="2" id="KW-0663">Pyridoxal phosphate</keyword>
<keyword evidence="4" id="KW-1185">Reference proteome</keyword>
<evidence type="ECO:0000313" key="4">
    <source>
        <dbReference type="Proteomes" id="UP001198402"/>
    </source>
</evidence>
<dbReference type="GO" id="GO:0008483">
    <property type="term" value="F:transaminase activity"/>
    <property type="evidence" value="ECO:0007669"/>
    <property type="project" value="UniProtKB-KW"/>
</dbReference>
<comment type="similarity">
    <text evidence="1 2">Belongs to the DegT/DnrJ/EryC1 family.</text>
</comment>
<protein>
    <submittedName>
        <fullName evidence="3">DegT/DnrJ/EryC1/StrS family aminotransferase</fullName>
    </submittedName>
</protein>
<sequence>MPGFELFSDLERKEVNDVLDNGVLMRYGFDGMRKGHWKAKELESELQHAFQSKHVQLVSSGTAAVSVALASAGVGAGDEVIMPTFTFVASFEAIMMLGAIPVLVDIDDTLTLDPKAVESAITPKTKAVMIVQMCGSMGNMDALKAICRSNDLIFVEDACQAIGGTYKNKPLGSIADVGCFSFDFVKTITCGEGGAVVTNNPEYYRHADHYSDHGHDHIGNDRGAETHPFLGYNFRISELNAAVGLAQVRRLPEFIAIQKKNFTIIRDELSKLSSVTFRTVPDGGEESYAFLNFFLPKLEDARQVSKAFKENGIDACFHYYDNNWHYIRKWDHLKDLKSLFPITQEVKQGLKYLETKTFEQSDQYIARNISCLIKLSWAENEVIERAKKMSEIISSTIAK</sequence>
<gene>
    <name evidence="3" type="ORF">LBV24_13570</name>
</gene>
<evidence type="ECO:0000256" key="1">
    <source>
        <dbReference type="ARBA" id="ARBA00037999"/>
    </source>
</evidence>
<dbReference type="RefSeq" id="WP_224479200.1">
    <property type="nucleotide sequence ID" value="NZ_JAIUJS010000009.1"/>
</dbReference>
<organism evidence="3 4">
    <name type="scientific">Winogradskyella vincentii</name>
    <dbReference type="NCBI Taxonomy" id="2877122"/>
    <lineage>
        <taxon>Bacteria</taxon>
        <taxon>Pseudomonadati</taxon>
        <taxon>Bacteroidota</taxon>
        <taxon>Flavobacteriia</taxon>
        <taxon>Flavobacteriales</taxon>
        <taxon>Flavobacteriaceae</taxon>
        <taxon>Winogradskyella</taxon>
    </lineage>
</organism>
<name>A0ABS7Y2W0_9FLAO</name>
<dbReference type="InterPro" id="IPR015421">
    <property type="entry name" value="PyrdxlP-dep_Trfase_major"/>
</dbReference>
<dbReference type="EMBL" id="JAIUJS010000009">
    <property type="protein sequence ID" value="MCA0154252.1"/>
    <property type="molecule type" value="Genomic_DNA"/>
</dbReference>
<dbReference type="Gene3D" id="3.40.640.10">
    <property type="entry name" value="Type I PLP-dependent aspartate aminotransferase-like (Major domain)"/>
    <property type="match status" value="1"/>
</dbReference>
<dbReference type="InterPro" id="IPR015424">
    <property type="entry name" value="PyrdxlP-dep_Trfase"/>
</dbReference>
<dbReference type="SUPFAM" id="SSF53383">
    <property type="entry name" value="PLP-dependent transferases"/>
    <property type="match status" value="1"/>
</dbReference>
<comment type="caution">
    <text evidence="3">The sequence shown here is derived from an EMBL/GenBank/DDBJ whole genome shotgun (WGS) entry which is preliminary data.</text>
</comment>
<dbReference type="PANTHER" id="PTHR30244">
    <property type="entry name" value="TRANSAMINASE"/>
    <property type="match status" value="1"/>
</dbReference>
<dbReference type="InterPro" id="IPR000653">
    <property type="entry name" value="DegT/StrS_aminotransferase"/>
</dbReference>
<keyword evidence="3" id="KW-0808">Transferase</keyword>
<dbReference type="Pfam" id="PF01041">
    <property type="entry name" value="DegT_DnrJ_EryC1"/>
    <property type="match status" value="1"/>
</dbReference>
<keyword evidence="3" id="KW-0032">Aminotransferase</keyword>
<dbReference type="CDD" id="cd00616">
    <property type="entry name" value="AHBA_syn"/>
    <property type="match status" value="1"/>
</dbReference>
<dbReference type="InterPro" id="IPR015422">
    <property type="entry name" value="PyrdxlP-dep_Trfase_small"/>
</dbReference>
<evidence type="ECO:0000256" key="2">
    <source>
        <dbReference type="RuleBase" id="RU004508"/>
    </source>
</evidence>
<proteinExistence type="inferred from homology"/>